<evidence type="ECO:0000313" key="2">
    <source>
        <dbReference type="EMBL" id="TMW11908.1"/>
    </source>
</evidence>
<accession>A0ABY2XJX4</accession>
<dbReference type="SUPFAM" id="SSF53474">
    <property type="entry name" value="alpha/beta-Hydrolases"/>
    <property type="match status" value="1"/>
</dbReference>
<dbReference type="Pfam" id="PF00561">
    <property type="entry name" value="Abhydrolase_1"/>
    <property type="match status" value="1"/>
</dbReference>
<dbReference type="PANTHER" id="PTHR32268:SF15">
    <property type="entry name" value="HOMOSERINE ACETYLTRANSFERASE FAMILY PROTEIN (AFU_ORTHOLOGUE AFUA_1G15350)"/>
    <property type="match status" value="1"/>
</dbReference>
<proteinExistence type="predicted"/>
<keyword evidence="2" id="KW-0378">Hydrolase</keyword>
<dbReference type="EMBL" id="VCQT01000038">
    <property type="protein sequence ID" value="TMW11908.1"/>
    <property type="molecule type" value="Genomic_DNA"/>
</dbReference>
<comment type="caution">
    <text evidence="2">The sequence shown here is derived from an EMBL/GenBank/DDBJ whole genome shotgun (WGS) entry which is preliminary data.</text>
</comment>
<evidence type="ECO:0000259" key="1">
    <source>
        <dbReference type="Pfam" id="PF00561"/>
    </source>
</evidence>
<dbReference type="PANTHER" id="PTHR32268">
    <property type="entry name" value="HOMOSERINE O-ACETYLTRANSFERASE"/>
    <property type="match status" value="1"/>
</dbReference>
<protein>
    <submittedName>
        <fullName evidence="2">Alpha/beta fold hydrolase</fullName>
    </submittedName>
</protein>
<keyword evidence="3" id="KW-1185">Reference proteome</keyword>
<dbReference type="NCBIfam" id="NF005757">
    <property type="entry name" value="PRK07581.1"/>
    <property type="match status" value="1"/>
</dbReference>
<reference evidence="2 3" key="1">
    <citation type="submission" date="2019-05" db="EMBL/GenBank/DDBJ databases">
        <title>Genome of Alcanivorax gelatiniphagus, an oil degrading marine bacteria.</title>
        <authorList>
            <person name="Kwon K.K."/>
        </authorList>
    </citation>
    <scope>NUCLEOTIDE SEQUENCE [LARGE SCALE GENOMIC DNA]</scope>
    <source>
        <strain evidence="2 3">MEBiC 08158</strain>
    </source>
</reference>
<dbReference type="GO" id="GO:0016787">
    <property type="term" value="F:hydrolase activity"/>
    <property type="evidence" value="ECO:0007669"/>
    <property type="project" value="UniProtKB-KW"/>
</dbReference>
<dbReference type="PIRSF" id="PIRSF000443">
    <property type="entry name" value="Homoser_Ac_trans"/>
    <property type="match status" value="1"/>
</dbReference>
<dbReference type="InterPro" id="IPR000073">
    <property type="entry name" value="AB_hydrolase_1"/>
</dbReference>
<organism evidence="2 3">
    <name type="scientific">Alloalcanivorax gelatiniphagus</name>
    <dbReference type="NCBI Taxonomy" id="1194167"/>
    <lineage>
        <taxon>Bacteria</taxon>
        <taxon>Pseudomonadati</taxon>
        <taxon>Pseudomonadota</taxon>
        <taxon>Gammaproteobacteria</taxon>
        <taxon>Oceanospirillales</taxon>
        <taxon>Alcanivoracaceae</taxon>
        <taxon>Alloalcanivorax</taxon>
    </lineage>
</organism>
<name>A0ABY2XJX4_9GAMM</name>
<dbReference type="Proteomes" id="UP000739180">
    <property type="component" value="Unassembled WGS sequence"/>
</dbReference>
<sequence>MTLTKRHISLGDWPLSNGGVLRDARLTALQYGTLNARRDNLVLIPCYYGGSARGSAPLVGAGSPLADGDYCVVLFDLFGNGVAASPSNAHPSQRGHRFPMVTLEDNVAAQAAALDAWFGPVEIALATGWSMGGMQSYQWAIRYPEQVRRLLPVCATARCWPHNRVFLDGVRSALKADATFNGGDYSQPPQAGLRAFARVYAGWAYSQAFSRRELYRDLGFDSIEALLRFWEEDHLAQDANDLLAVLAAWEAAAPGDGDLAAALGTIRARTLVMPSRTDLYFTVEDARHEAALIPGATLEILDSDLGHAAGAPGRDPASTTAWFNAMARLLKAPS</sequence>
<evidence type="ECO:0000313" key="3">
    <source>
        <dbReference type="Proteomes" id="UP000739180"/>
    </source>
</evidence>
<dbReference type="InterPro" id="IPR008220">
    <property type="entry name" value="HAT_MetX-like"/>
</dbReference>
<feature type="domain" description="AB hydrolase-1" evidence="1">
    <location>
        <begin position="41"/>
        <end position="308"/>
    </location>
</feature>
<dbReference type="Gene3D" id="3.40.50.1820">
    <property type="entry name" value="alpha/beta hydrolase"/>
    <property type="match status" value="1"/>
</dbReference>
<dbReference type="RefSeq" id="WP_138773053.1">
    <property type="nucleotide sequence ID" value="NZ_JBHSSX010000016.1"/>
</dbReference>
<dbReference type="InterPro" id="IPR029058">
    <property type="entry name" value="AB_hydrolase_fold"/>
</dbReference>
<gene>
    <name evidence="2" type="ORF">FGS76_12845</name>
</gene>